<dbReference type="WBParaSite" id="SSLN_0000992101-mRNA-1">
    <property type="protein sequence ID" value="SSLN_0000992101-mRNA-1"/>
    <property type="gene ID" value="SSLN_0000992101"/>
</dbReference>
<evidence type="ECO:0000256" key="1">
    <source>
        <dbReference type="SAM" id="Phobius"/>
    </source>
</evidence>
<evidence type="ECO:0000313" key="3">
    <source>
        <dbReference type="Proteomes" id="UP000275846"/>
    </source>
</evidence>
<evidence type="ECO:0000313" key="2">
    <source>
        <dbReference type="EMBL" id="VDL95944.1"/>
    </source>
</evidence>
<protein>
    <submittedName>
        <fullName evidence="2 4">Uncharacterized protein</fullName>
    </submittedName>
</protein>
<dbReference type="Proteomes" id="UP000275846">
    <property type="component" value="Unassembled WGS sequence"/>
</dbReference>
<accession>A0A183SZB1</accession>
<evidence type="ECO:0000313" key="4">
    <source>
        <dbReference type="WBParaSite" id="SSLN_0000992101-mRNA-1"/>
    </source>
</evidence>
<sequence length="240" mass="25925">MTSRSSSLSTGTTGAITGVSAVTAKIPTKVQSNILPSSLHVILYAAQPSFSGGHQHTSERHDGHLDVHLNPTGARGRLLAETLAEISCVNVRKLSVGCCLSDIAHNSLQPKAVILDLCTFVVSPLLYACRTSLHSLKLSAELCYSCCVDEAACSLLSGLQGSFPNVRSLNMFSERWLISKWFPVETVCLRFFALLFGLFRLFLAFIFSVDDSSSVQKPTVYFGPAQAYVVCVCTVNNRAS</sequence>
<keyword evidence="3" id="KW-1185">Reference proteome</keyword>
<dbReference type="AlphaFoldDB" id="A0A183SZB1"/>
<keyword evidence="1" id="KW-1133">Transmembrane helix</keyword>
<feature type="transmembrane region" description="Helical" evidence="1">
    <location>
        <begin position="189"/>
        <end position="209"/>
    </location>
</feature>
<keyword evidence="1" id="KW-0472">Membrane</keyword>
<gene>
    <name evidence="2" type="ORF">SSLN_LOCUS9559</name>
</gene>
<proteinExistence type="predicted"/>
<reference evidence="2 3" key="2">
    <citation type="submission" date="2018-11" db="EMBL/GenBank/DDBJ databases">
        <authorList>
            <consortium name="Pathogen Informatics"/>
        </authorList>
    </citation>
    <scope>NUCLEOTIDE SEQUENCE [LARGE SCALE GENOMIC DNA]</scope>
    <source>
        <strain evidence="2 3">NST_G2</strain>
    </source>
</reference>
<keyword evidence="1" id="KW-0812">Transmembrane</keyword>
<name>A0A183SZB1_SCHSO</name>
<organism evidence="4">
    <name type="scientific">Schistocephalus solidus</name>
    <name type="common">Tapeworm</name>
    <dbReference type="NCBI Taxonomy" id="70667"/>
    <lineage>
        <taxon>Eukaryota</taxon>
        <taxon>Metazoa</taxon>
        <taxon>Spiralia</taxon>
        <taxon>Lophotrochozoa</taxon>
        <taxon>Platyhelminthes</taxon>
        <taxon>Cestoda</taxon>
        <taxon>Eucestoda</taxon>
        <taxon>Diphyllobothriidea</taxon>
        <taxon>Diphyllobothriidae</taxon>
        <taxon>Schistocephalus</taxon>
    </lineage>
</organism>
<reference evidence="4" key="1">
    <citation type="submission" date="2016-06" db="UniProtKB">
        <authorList>
            <consortium name="WormBaseParasite"/>
        </authorList>
    </citation>
    <scope>IDENTIFICATION</scope>
</reference>
<dbReference type="EMBL" id="UYSU01035315">
    <property type="protein sequence ID" value="VDL95944.1"/>
    <property type="molecule type" value="Genomic_DNA"/>
</dbReference>